<keyword evidence="4 7" id="KW-0812">Transmembrane</keyword>
<evidence type="ECO:0000256" key="6">
    <source>
        <dbReference type="ARBA" id="ARBA00023136"/>
    </source>
</evidence>
<feature type="transmembrane region" description="Helical" evidence="7">
    <location>
        <begin position="261"/>
        <end position="285"/>
    </location>
</feature>
<dbReference type="InterPro" id="IPR050366">
    <property type="entry name" value="BP-dependent_transpt_permease"/>
</dbReference>
<keyword evidence="3" id="KW-1003">Cell membrane</keyword>
<evidence type="ECO:0000259" key="8">
    <source>
        <dbReference type="PROSITE" id="PS50928"/>
    </source>
</evidence>
<dbReference type="CDD" id="cd06261">
    <property type="entry name" value="TM_PBP2"/>
    <property type="match status" value="1"/>
</dbReference>
<dbReference type="GO" id="GO:0005886">
    <property type="term" value="C:plasma membrane"/>
    <property type="evidence" value="ECO:0007669"/>
    <property type="project" value="UniProtKB-SubCell"/>
</dbReference>
<evidence type="ECO:0000256" key="7">
    <source>
        <dbReference type="RuleBase" id="RU363032"/>
    </source>
</evidence>
<dbReference type="Pfam" id="PF00528">
    <property type="entry name" value="BPD_transp_1"/>
    <property type="match status" value="1"/>
</dbReference>
<evidence type="ECO:0000256" key="2">
    <source>
        <dbReference type="ARBA" id="ARBA00022448"/>
    </source>
</evidence>
<keyword evidence="5 7" id="KW-1133">Transmembrane helix</keyword>
<dbReference type="InterPro" id="IPR035906">
    <property type="entry name" value="MetI-like_sf"/>
</dbReference>
<feature type="domain" description="ABC transmembrane type-1" evidence="8">
    <location>
        <begin position="90"/>
        <end position="282"/>
    </location>
</feature>
<evidence type="ECO:0000256" key="1">
    <source>
        <dbReference type="ARBA" id="ARBA00004651"/>
    </source>
</evidence>
<feature type="transmembrane region" description="Helical" evidence="7">
    <location>
        <begin position="195"/>
        <end position="217"/>
    </location>
</feature>
<organism evidence="10">
    <name type="scientific">Ignisphaera aggregans</name>
    <dbReference type="NCBI Taxonomy" id="334771"/>
    <lineage>
        <taxon>Archaea</taxon>
        <taxon>Thermoproteota</taxon>
        <taxon>Thermoprotei</taxon>
        <taxon>Desulfurococcales</taxon>
        <taxon>Desulfurococcaceae</taxon>
        <taxon>Ignisphaera</taxon>
    </lineage>
</organism>
<evidence type="ECO:0000256" key="5">
    <source>
        <dbReference type="ARBA" id="ARBA00022989"/>
    </source>
</evidence>
<accession>A0A7C4NNY0</accession>
<evidence type="ECO:0000256" key="4">
    <source>
        <dbReference type="ARBA" id="ARBA00022692"/>
    </source>
</evidence>
<keyword evidence="2 7" id="KW-0813">Transport</keyword>
<dbReference type="PROSITE" id="PS50928">
    <property type="entry name" value="ABC_TM1"/>
    <property type="match status" value="1"/>
</dbReference>
<dbReference type="InterPro" id="IPR000515">
    <property type="entry name" value="MetI-like"/>
</dbReference>
<feature type="transmembrane region" description="Helical" evidence="7">
    <location>
        <begin position="125"/>
        <end position="150"/>
    </location>
</feature>
<comment type="caution">
    <text evidence="10">The sequence shown here is derived from an EMBL/GenBank/DDBJ whole genome shotgun (WGS) entry which is preliminary data.</text>
</comment>
<dbReference type="EMBL" id="DTBD01000027">
    <property type="protein sequence ID" value="HGQ64371.1"/>
    <property type="molecule type" value="Genomic_DNA"/>
</dbReference>
<feature type="transmembrane region" description="Helical" evidence="7">
    <location>
        <begin position="31"/>
        <end position="52"/>
    </location>
</feature>
<reference evidence="10" key="1">
    <citation type="journal article" date="2020" name="mSystems">
        <title>Genome- and Community-Level Interaction Insights into Carbon Utilization and Element Cycling Functions of Hydrothermarchaeota in Hydrothermal Sediment.</title>
        <authorList>
            <person name="Zhou Z."/>
            <person name="Liu Y."/>
            <person name="Xu W."/>
            <person name="Pan J."/>
            <person name="Luo Z.H."/>
            <person name="Li M."/>
        </authorList>
    </citation>
    <scope>NUCLEOTIDE SEQUENCE [LARGE SCALE GENOMIC DNA]</scope>
    <source>
        <strain evidence="10">SpSt-637</strain>
        <strain evidence="9">SpSt-667</strain>
    </source>
</reference>
<comment type="subcellular location">
    <subcellularLocation>
        <location evidence="1 7">Cell membrane</location>
        <topology evidence="1 7">Multi-pass membrane protein</topology>
    </subcellularLocation>
</comment>
<keyword evidence="6 7" id="KW-0472">Membrane</keyword>
<dbReference type="Pfam" id="PF12911">
    <property type="entry name" value="OppC_N"/>
    <property type="match status" value="1"/>
</dbReference>
<dbReference type="SUPFAM" id="SSF161098">
    <property type="entry name" value="MetI-like"/>
    <property type="match status" value="1"/>
</dbReference>
<protein>
    <submittedName>
        <fullName evidence="10">ABC transporter permease</fullName>
    </submittedName>
</protein>
<feature type="transmembrane region" description="Helical" evidence="7">
    <location>
        <begin position="94"/>
        <end position="118"/>
    </location>
</feature>
<proteinExistence type="inferred from homology"/>
<dbReference type="PANTHER" id="PTHR43386:SF1">
    <property type="entry name" value="D,D-DIPEPTIDE TRANSPORT SYSTEM PERMEASE PROTEIN DDPC-RELATED"/>
    <property type="match status" value="1"/>
</dbReference>
<dbReference type="InterPro" id="IPR025966">
    <property type="entry name" value="OppC_N"/>
</dbReference>
<evidence type="ECO:0000313" key="9">
    <source>
        <dbReference type="EMBL" id="HGQ35309.1"/>
    </source>
</evidence>
<dbReference type="EMBL" id="DTCK01000010">
    <property type="protein sequence ID" value="HGQ35309.1"/>
    <property type="molecule type" value="Genomic_DNA"/>
</dbReference>
<evidence type="ECO:0000313" key="10">
    <source>
        <dbReference type="EMBL" id="HGQ64371.1"/>
    </source>
</evidence>
<evidence type="ECO:0000256" key="3">
    <source>
        <dbReference type="ARBA" id="ARBA00022475"/>
    </source>
</evidence>
<comment type="similarity">
    <text evidence="7">Belongs to the binding-protein-dependent transport system permease family.</text>
</comment>
<gene>
    <name evidence="10" type="ORF">ENU08_03915</name>
    <name evidence="9" type="ORF">ENU41_01340</name>
</gene>
<dbReference type="AlphaFoldDB" id="A0A7C4NNY0"/>
<name>A0A7C4NNY0_9CREN</name>
<feature type="transmembrane region" description="Helical" evidence="7">
    <location>
        <begin position="156"/>
        <end position="174"/>
    </location>
</feature>
<sequence length="296" mass="32216">MAKVNKETILSLIKQIRTSESLRMLLRNTRFIVGISILLGLVLFSYLGPLFYPRDPLSVRNPSLLPPSPEYPLGTDMAGRDVLAALMYGTRTSLYVGFLSAGIATILGVIAAALSVAFSGIVDNVVTAIISFLLSVPSMLLALVVAFYLPVRSYEAIALILGITMWAGFARALRARLLSLREEDFINMSKVAGYSTLRIIFEDMMPSVGAYVIIFFATHIDNGMVGEATLSLLGLQPSGGYSLGLMFSQANSQGGVLRGAWWWFGPPGIIIMLVVISMLLVSTAVDEIFNPRLRRE</sequence>
<dbReference type="Gene3D" id="1.10.3720.10">
    <property type="entry name" value="MetI-like"/>
    <property type="match status" value="1"/>
</dbReference>
<dbReference type="PANTHER" id="PTHR43386">
    <property type="entry name" value="OLIGOPEPTIDE TRANSPORT SYSTEM PERMEASE PROTEIN APPC"/>
    <property type="match status" value="1"/>
</dbReference>
<dbReference type="GO" id="GO:0055085">
    <property type="term" value="P:transmembrane transport"/>
    <property type="evidence" value="ECO:0007669"/>
    <property type="project" value="InterPro"/>
</dbReference>